<feature type="domain" description="HTH rpiR-type" evidence="4">
    <location>
        <begin position="6"/>
        <end position="83"/>
    </location>
</feature>
<proteinExistence type="predicted"/>
<dbReference type="InterPro" id="IPR001347">
    <property type="entry name" value="SIS_dom"/>
</dbReference>
<name>A0ABS8FW66_9FIRM</name>
<dbReference type="SUPFAM" id="SSF53697">
    <property type="entry name" value="SIS domain"/>
    <property type="match status" value="1"/>
</dbReference>
<dbReference type="PANTHER" id="PTHR30514:SF1">
    <property type="entry name" value="HTH-TYPE TRANSCRIPTIONAL REGULATOR HEXR-RELATED"/>
    <property type="match status" value="1"/>
</dbReference>
<dbReference type="RefSeq" id="WP_227707442.1">
    <property type="nucleotide sequence ID" value="NZ_JAJEQX010000011.1"/>
</dbReference>
<dbReference type="PANTHER" id="PTHR30514">
    <property type="entry name" value="GLUCOKINASE"/>
    <property type="match status" value="1"/>
</dbReference>
<keyword evidence="7" id="KW-1185">Reference proteome</keyword>
<dbReference type="SUPFAM" id="SSF46689">
    <property type="entry name" value="Homeodomain-like"/>
    <property type="match status" value="1"/>
</dbReference>
<evidence type="ECO:0000259" key="5">
    <source>
        <dbReference type="PROSITE" id="PS51464"/>
    </source>
</evidence>
<dbReference type="Proteomes" id="UP001198151">
    <property type="component" value="Unassembled WGS sequence"/>
</dbReference>
<reference evidence="6 7" key="1">
    <citation type="submission" date="2021-10" db="EMBL/GenBank/DDBJ databases">
        <title>Anaerobic single-cell dispensing facilitates the cultivation of human gut bacteria.</title>
        <authorList>
            <person name="Afrizal A."/>
        </authorList>
    </citation>
    <scope>NUCLEOTIDE SEQUENCE [LARGE SCALE GENOMIC DNA]</scope>
    <source>
        <strain evidence="6 7">CLA-AA-H200</strain>
    </source>
</reference>
<comment type="caution">
    <text evidence="6">The sequence shown here is derived from an EMBL/GenBank/DDBJ whole genome shotgun (WGS) entry which is preliminary data.</text>
</comment>
<keyword evidence="3" id="KW-0804">Transcription</keyword>
<evidence type="ECO:0000256" key="2">
    <source>
        <dbReference type="ARBA" id="ARBA00023125"/>
    </source>
</evidence>
<organism evidence="6 7">
    <name type="scientific">Ruminococcus turbiniformis</name>
    <dbReference type="NCBI Taxonomy" id="2881258"/>
    <lineage>
        <taxon>Bacteria</taxon>
        <taxon>Bacillati</taxon>
        <taxon>Bacillota</taxon>
        <taxon>Clostridia</taxon>
        <taxon>Eubacteriales</taxon>
        <taxon>Oscillospiraceae</taxon>
        <taxon>Ruminococcus</taxon>
    </lineage>
</organism>
<dbReference type="InterPro" id="IPR046348">
    <property type="entry name" value="SIS_dom_sf"/>
</dbReference>
<dbReference type="Gene3D" id="3.40.50.10490">
    <property type="entry name" value="Glucose-6-phosphate isomerase like protein, domain 1"/>
    <property type="match status" value="1"/>
</dbReference>
<evidence type="ECO:0000313" key="7">
    <source>
        <dbReference type="Proteomes" id="UP001198151"/>
    </source>
</evidence>
<dbReference type="EMBL" id="JAJEQX010000011">
    <property type="protein sequence ID" value="MCC2254298.1"/>
    <property type="molecule type" value="Genomic_DNA"/>
</dbReference>
<sequence length="285" mass="31091">MTQSNAGYQARLQGVKAGLTKKNEKKIYEFIETSRKEIIHMSIDEAAEACQVSKAAIVRFAQKLGYKGYQAMKISIAQEAINPEHQIYSRMSKTDTLPTIVDKIVESHVQSLKATSEILDRGEIEKAVRMIQNSDHLLFFGIGGSGSIALDGQHKFIKIGYLALAFTDSNMQAMTASVLSERDVVIAISHSGASNDILNALENAKQAGAKTIAITNYGKSPITEIADVVLPTSSSETAFNSDALSSRIAELSIIDMLYVGVAFNNYDESYENIVKTRNALDSTKI</sequence>
<dbReference type="InterPro" id="IPR009057">
    <property type="entry name" value="Homeodomain-like_sf"/>
</dbReference>
<dbReference type="PROSITE" id="PS51464">
    <property type="entry name" value="SIS"/>
    <property type="match status" value="1"/>
</dbReference>
<dbReference type="Pfam" id="PF01380">
    <property type="entry name" value="SIS"/>
    <property type="match status" value="1"/>
</dbReference>
<keyword evidence="1" id="KW-0805">Transcription regulation</keyword>
<evidence type="ECO:0000256" key="3">
    <source>
        <dbReference type="ARBA" id="ARBA00023163"/>
    </source>
</evidence>
<dbReference type="InterPro" id="IPR036388">
    <property type="entry name" value="WH-like_DNA-bd_sf"/>
</dbReference>
<evidence type="ECO:0000313" key="6">
    <source>
        <dbReference type="EMBL" id="MCC2254298.1"/>
    </source>
</evidence>
<dbReference type="Pfam" id="PF01418">
    <property type="entry name" value="HTH_6"/>
    <property type="match status" value="1"/>
</dbReference>
<feature type="domain" description="SIS" evidence="5">
    <location>
        <begin position="127"/>
        <end position="267"/>
    </location>
</feature>
<gene>
    <name evidence="6" type="ORF">LKD70_07645</name>
</gene>
<evidence type="ECO:0000256" key="1">
    <source>
        <dbReference type="ARBA" id="ARBA00023015"/>
    </source>
</evidence>
<dbReference type="InterPro" id="IPR035472">
    <property type="entry name" value="RpiR-like_SIS"/>
</dbReference>
<dbReference type="InterPro" id="IPR047640">
    <property type="entry name" value="RpiR-like"/>
</dbReference>
<dbReference type="Gene3D" id="1.10.10.10">
    <property type="entry name" value="Winged helix-like DNA-binding domain superfamily/Winged helix DNA-binding domain"/>
    <property type="match status" value="1"/>
</dbReference>
<evidence type="ECO:0000259" key="4">
    <source>
        <dbReference type="PROSITE" id="PS51071"/>
    </source>
</evidence>
<keyword evidence="2" id="KW-0238">DNA-binding</keyword>
<dbReference type="CDD" id="cd05013">
    <property type="entry name" value="SIS_RpiR"/>
    <property type="match status" value="1"/>
</dbReference>
<protein>
    <submittedName>
        <fullName evidence="6">MurR/RpiR family transcriptional regulator</fullName>
    </submittedName>
</protein>
<dbReference type="PROSITE" id="PS51071">
    <property type="entry name" value="HTH_RPIR"/>
    <property type="match status" value="1"/>
</dbReference>
<accession>A0ABS8FW66</accession>
<dbReference type="InterPro" id="IPR000281">
    <property type="entry name" value="HTH_RpiR"/>
</dbReference>